<evidence type="ECO:0000259" key="10">
    <source>
        <dbReference type="Pfam" id="PF09335"/>
    </source>
</evidence>
<sequence length="702" mass="77931">MPTYNSAMNSWIDATLEWIGHHPTLAGVVIFAIAFCDAVIVLGAIVPALPLLFAIGVLIGLGQINGPYAVVCATLGAFVGDALSFWVGHRWGHQLHTYWPFRRYPQLLERGELLFRRNAFKSILIARYVGAVRPFVPAIAGMSHMPFKRYLFASGLACISWALLFLVPGWVLGTAYDAVAAVAGRLFVVVTLLVAVIGLAWAVVLYSYRWSAGHLDALLARLLEWSHRHPVLGNWSVGVFDPRRRESVPLAMMALMLLLLGWGWFVLLMVVLAHGEPLRVDLAVHDLMLALRNPLADYPMVALASLGDWQVLLPAIAAAMGYLAWRRRWMAVAHWVIALAFGLALTQLLGATVQVVRPPAASSGFGFPSVAVTMATIGFGFFALLIARELPGRRRVWPYLVSGAIVSLIGFARLYLGAHWLSDVVGGMLFGIFWLLVLGIAYRRRATRAFWVKPVSWMFYGVFLTCAIVFAPRNLETKLAKFEPPPPLLMELPASDWWDGQWRLLPARRNEFDDDQRWPLDVQLAGPLAPLQRQLEARGWRVQPQAGWEQALHLLDVSGRPDEVPILPATLDTQVEALLMVRHAAPGHVHVLRLWPAAARLQPDAQPLWVGSTQTLRYSRHFSLIGLWYPLRGVDPALSALREALGPLPHRVEQRRRSQVPVILIDSTSGNAVRREDKDNAAPQTETTGSDSTASDPSQQRR</sequence>
<dbReference type="Pfam" id="PF14067">
    <property type="entry name" value="LssY_C"/>
    <property type="match status" value="1"/>
</dbReference>
<feature type="transmembrane region" description="Helical" evidence="8">
    <location>
        <begin position="365"/>
        <end position="387"/>
    </location>
</feature>
<evidence type="ECO:0000256" key="8">
    <source>
        <dbReference type="SAM" id="Phobius"/>
    </source>
</evidence>
<dbReference type="SUPFAM" id="SSF48317">
    <property type="entry name" value="Acid phosphatase/Vanadium-dependent haloperoxidase"/>
    <property type="match status" value="1"/>
</dbReference>
<name>A0A6V7C5F9_9XANT</name>
<protein>
    <recommendedName>
        <fullName evidence="13">Phosphatidic acid phosphatase type 2/haloperoxidase domain-containing protein</fullName>
    </recommendedName>
</protein>
<evidence type="ECO:0000256" key="5">
    <source>
        <dbReference type="ARBA" id="ARBA00022989"/>
    </source>
</evidence>
<dbReference type="InterPro" id="IPR036938">
    <property type="entry name" value="PAP2/HPO_sf"/>
</dbReference>
<dbReference type="InterPro" id="IPR025902">
    <property type="entry name" value="LssY-like-C_dom"/>
</dbReference>
<feature type="transmembrane region" description="Helical" evidence="8">
    <location>
        <begin position="178"/>
        <end position="206"/>
    </location>
</feature>
<gene>
    <name evidence="12" type="ORF">CFBP2533_09940</name>
</gene>
<feature type="domain" description="Phosphatidic acid phosphatase type 2/haloperoxidase" evidence="9">
    <location>
        <begin position="364"/>
        <end position="438"/>
    </location>
</feature>
<evidence type="ECO:0000256" key="4">
    <source>
        <dbReference type="ARBA" id="ARBA00022692"/>
    </source>
</evidence>
<accession>A0A6V7C5F9</accession>
<keyword evidence="4 8" id="KW-0812">Transmembrane</keyword>
<feature type="transmembrane region" description="Helical" evidence="8">
    <location>
        <begin position="298"/>
        <end position="325"/>
    </location>
</feature>
<evidence type="ECO:0000256" key="6">
    <source>
        <dbReference type="ARBA" id="ARBA00023136"/>
    </source>
</evidence>
<evidence type="ECO:0000259" key="11">
    <source>
        <dbReference type="Pfam" id="PF14067"/>
    </source>
</evidence>
<keyword evidence="6 8" id="KW-0472">Membrane</keyword>
<feature type="domain" description="VTT" evidence="10">
    <location>
        <begin position="46"/>
        <end position="170"/>
    </location>
</feature>
<dbReference type="Gene3D" id="1.20.144.10">
    <property type="entry name" value="Phosphatidic acid phosphatase type 2/haloperoxidase"/>
    <property type="match status" value="1"/>
</dbReference>
<feature type="transmembrane region" description="Helical" evidence="8">
    <location>
        <begin position="250"/>
        <end position="273"/>
    </location>
</feature>
<keyword evidence="3" id="KW-1003">Cell membrane</keyword>
<reference evidence="12" key="1">
    <citation type="submission" date="2020-07" db="EMBL/GenBank/DDBJ databases">
        <authorList>
            <person name="Pothier F. J."/>
        </authorList>
    </citation>
    <scope>NUCLEOTIDE SEQUENCE</scope>
    <source>
        <strain evidence="12">CFBP 2533</strain>
    </source>
</reference>
<feature type="transmembrane region" description="Helical" evidence="8">
    <location>
        <begin position="67"/>
        <end position="87"/>
    </location>
</feature>
<feature type="compositionally biased region" description="Polar residues" evidence="7">
    <location>
        <begin position="682"/>
        <end position="702"/>
    </location>
</feature>
<feature type="transmembrane region" description="Helical" evidence="8">
    <location>
        <begin position="150"/>
        <end position="172"/>
    </location>
</feature>
<evidence type="ECO:0008006" key="13">
    <source>
        <dbReference type="Google" id="ProtNLM"/>
    </source>
</evidence>
<feature type="region of interest" description="Disordered" evidence="7">
    <location>
        <begin position="666"/>
        <end position="702"/>
    </location>
</feature>
<evidence type="ECO:0000256" key="1">
    <source>
        <dbReference type="ARBA" id="ARBA00004651"/>
    </source>
</evidence>
<feature type="transmembrane region" description="Helical" evidence="8">
    <location>
        <begin position="454"/>
        <end position="471"/>
    </location>
</feature>
<feature type="domain" description="LssY-like C-terminal" evidence="11">
    <location>
        <begin position="509"/>
        <end position="614"/>
    </location>
</feature>
<dbReference type="GO" id="GO:0005886">
    <property type="term" value="C:plasma membrane"/>
    <property type="evidence" value="ECO:0007669"/>
    <property type="project" value="UniProtKB-SubCell"/>
</dbReference>
<organism evidence="12">
    <name type="scientific">Xanthomonas hortorum pv. pelargonii</name>
    <dbReference type="NCBI Taxonomy" id="453602"/>
    <lineage>
        <taxon>Bacteria</taxon>
        <taxon>Pseudomonadati</taxon>
        <taxon>Pseudomonadota</taxon>
        <taxon>Gammaproteobacteria</taxon>
        <taxon>Lysobacterales</taxon>
        <taxon>Lysobacteraceae</taxon>
        <taxon>Xanthomonas</taxon>
    </lineage>
</organism>
<dbReference type="CDD" id="cd03392">
    <property type="entry name" value="PAP2_like_2"/>
    <property type="match status" value="1"/>
</dbReference>
<dbReference type="InterPro" id="IPR032816">
    <property type="entry name" value="VTT_dom"/>
</dbReference>
<evidence type="ECO:0000313" key="12">
    <source>
        <dbReference type="EMBL" id="CAD0310369.1"/>
    </source>
</evidence>
<proteinExistence type="inferred from homology"/>
<feature type="transmembrane region" description="Helical" evidence="8">
    <location>
        <begin position="28"/>
        <end position="61"/>
    </location>
</feature>
<dbReference type="EMBL" id="LR828261">
    <property type="protein sequence ID" value="CAD0310379.1"/>
    <property type="molecule type" value="Genomic_DNA"/>
</dbReference>
<dbReference type="PANTHER" id="PTHR30353:SF15">
    <property type="entry name" value="INNER MEMBRANE PROTEIN YABI"/>
    <property type="match status" value="1"/>
</dbReference>
<comment type="subcellular location">
    <subcellularLocation>
        <location evidence="1">Cell membrane</location>
        <topology evidence="1">Multi-pass membrane protein</topology>
    </subcellularLocation>
</comment>
<evidence type="ECO:0000259" key="9">
    <source>
        <dbReference type="Pfam" id="PF01569"/>
    </source>
</evidence>
<comment type="similarity">
    <text evidence="2">Belongs to the DedA family.</text>
</comment>
<dbReference type="EMBL" id="LR828261">
    <property type="protein sequence ID" value="CAD0310369.1"/>
    <property type="molecule type" value="Genomic_DNA"/>
</dbReference>
<dbReference type="Pfam" id="PF01569">
    <property type="entry name" value="PAP2"/>
    <property type="match status" value="1"/>
</dbReference>
<feature type="transmembrane region" description="Helical" evidence="8">
    <location>
        <begin position="332"/>
        <end position="353"/>
    </location>
</feature>
<evidence type="ECO:0000256" key="7">
    <source>
        <dbReference type="SAM" id="MobiDB-lite"/>
    </source>
</evidence>
<keyword evidence="5 8" id="KW-1133">Transmembrane helix</keyword>
<dbReference type="Pfam" id="PF09335">
    <property type="entry name" value="VTT_dom"/>
    <property type="match status" value="1"/>
</dbReference>
<feature type="transmembrane region" description="Helical" evidence="8">
    <location>
        <begin position="399"/>
        <end position="418"/>
    </location>
</feature>
<evidence type="ECO:0000256" key="2">
    <source>
        <dbReference type="ARBA" id="ARBA00010792"/>
    </source>
</evidence>
<feature type="transmembrane region" description="Helical" evidence="8">
    <location>
        <begin position="424"/>
        <end position="442"/>
    </location>
</feature>
<evidence type="ECO:0000256" key="3">
    <source>
        <dbReference type="ARBA" id="ARBA00022475"/>
    </source>
</evidence>
<dbReference type="AlphaFoldDB" id="A0A6V7C5F9"/>
<dbReference type="PANTHER" id="PTHR30353">
    <property type="entry name" value="INNER MEMBRANE PROTEIN DEDA-RELATED"/>
    <property type="match status" value="1"/>
</dbReference>
<dbReference type="InterPro" id="IPR032818">
    <property type="entry name" value="DedA-like"/>
</dbReference>
<dbReference type="InterPro" id="IPR000326">
    <property type="entry name" value="PAP2/HPO"/>
</dbReference>